<dbReference type="Pfam" id="PF22098">
    <property type="entry name" value="DUF6942"/>
    <property type="match status" value="1"/>
</dbReference>
<proteinExistence type="predicted"/>
<keyword evidence="2" id="KW-1185">Reference proteome</keyword>
<evidence type="ECO:0000313" key="1">
    <source>
        <dbReference type="EMBL" id="GAA0853950.1"/>
    </source>
</evidence>
<protein>
    <submittedName>
        <fullName evidence="1">Uncharacterized protein</fullName>
    </submittedName>
</protein>
<organism evidence="1 2">
    <name type="scientific">Aliiglaciecola litoralis</name>
    <dbReference type="NCBI Taxonomy" id="582857"/>
    <lineage>
        <taxon>Bacteria</taxon>
        <taxon>Pseudomonadati</taxon>
        <taxon>Pseudomonadota</taxon>
        <taxon>Gammaproteobacteria</taxon>
        <taxon>Alteromonadales</taxon>
        <taxon>Alteromonadaceae</taxon>
        <taxon>Aliiglaciecola</taxon>
    </lineage>
</organism>
<dbReference type="EMBL" id="BAAAFD010000002">
    <property type="protein sequence ID" value="GAA0853950.1"/>
    <property type="molecule type" value="Genomic_DNA"/>
</dbReference>
<gene>
    <name evidence="1" type="ORF">GCM10009114_08110</name>
</gene>
<reference evidence="1 2" key="1">
    <citation type="journal article" date="2019" name="Int. J. Syst. Evol. Microbiol.">
        <title>The Global Catalogue of Microorganisms (GCM) 10K type strain sequencing project: providing services to taxonomists for standard genome sequencing and annotation.</title>
        <authorList>
            <consortium name="The Broad Institute Genomics Platform"/>
            <consortium name="The Broad Institute Genome Sequencing Center for Infectious Disease"/>
            <person name="Wu L."/>
            <person name="Ma J."/>
        </authorList>
    </citation>
    <scope>NUCLEOTIDE SEQUENCE [LARGE SCALE GENOMIC DNA]</scope>
    <source>
        <strain evidence="1 2">JCM 15896</strain>
    </source>
</reference>
<sequence length="192" mass="21588">MLASLYLGEAMSHPFLSNTPSQPQGLGDPNAQFNVYIGNRPNCDLIHANRAVQPLNSSDIGTIGQACGNGWRKVFNVYAKLLFALGRNHFSFNANFPSWQAYRDNELLQMGSRTALWFSPPENTAKPGIELIMGRTYAKSLQLPVSLTWLNEEFALANERNLIVCPYFDYRQLSNQKILYLVDLLTNLKATN</sequence>
<dbReference type="InterPro" id="IPR054222">
    <property type="entry name" value="DUF6942"/>
</dbReference>
<accession>A0ABN1LDU2</accession>
<dbReference type="Proteomes" id="UP001500359">
    <property type="component" value="Unassembled WGS sequence"/>
</dbReference>
<comment type="caution">
    <text evidence="1">The sequence shown here is derived from an EMBL/GenBank/DDBJ whole genome shotgun (WGS) entry which is preliminary data.</text>
</comment>
<name>A0ABN1LDU2_9ALTE</name>
<evidence type="ECO:0000313" key="2">
    <source>
        <dbReference type="Proteomes" id="UP001500359"/>
    </source>
</evidence>